<dbReference type="AlphaFoldDB" id="A0AAU8GAV8"/>
<name>A0AAU8GAV8_9CHLR</name>
<dbReference type="InterPro" id="IPR011604">
    <property type="entry name" value="PDDEXK-like_dom_sf"/>
</dbReference>
<accession>A0AAU8GAV8</accession>
<dbReference type="InterPro" id="IPR021301">
    <property type="entry name" value="DUF2779"/>
</dbReference>
<dbReference type="Gene3D" id="3.90.320.10">
    <property type="match status" value="1"/>
</dbReference>
<dbReference type="Pfam" id="PF11074">
    <property type="entry name" value="DUF2779"/>
    <property type="match status" value="1"/>
</dbReference>
<proteinExistence type="predicted"/>
<feature type="domain" description="DUF2779" evidence="1">
    <location>
        <begin position="294"/>
        <end position="419"/>
    </location>
</feature>
<protein>
    <submittedName>
        <fullName evidence="2">DUF2779 domain-containing protein</fullName>
    </submittedName>
</protein>
<organism evidence="2">
    <name type="scientific">Dehalogenimonas sp. 4OHTPN</name>
    <dbReference type="NCBI Taxonomy" id="3166643"/>
    <lineage>
        <taxon>Bacteria</taxon>
        <taxon>Bacillati</taxon>
        <taxon>Chloroflexota</taxon>
        <taxon>Dehalococcoidia</taxon>
        <taxon>Dehalococcoidales</taxon>
        <taxon>Dehalococcoidaceae</taxon>
        <taxon>Dehalogenimonas</taxon>
    </lineage>
</organism>
<evidence type="ECO:0000259" key="1">
    <source>
        <dbReference type="Pfam" id="PF11074"/>
    </source>
</evidence>
<sequence>MKNRGGKLLTKSKFMAGLQCPRYLWIYVNEPSRIPQPDLVTQHTFDQGHEVGEIAKKLFPGGLDMSGFGFREMLSETSARLADRKPIFEAAFQCGQLYARIDILNPSGGGWDIVEVKSSTDVKDENIADVAFQRYVVERCGLTVGRCRLIHINRDYVRQGEIDPSGLLLSEDITERVFEVSGGMADMVENMLETIAGDCPDSVIGRLCDSPYGCPLKDECWANMPQHPVTGLYRIGARSDDLLKLGVTAIADIPADFMLNEKQSIQKTCVECGQPHVQSSEINKFLSGLEYPHFYLDFETFSTAIPMFDGTRPYQHIPFQYSLHTVAAPGEEAEHRYFLYQGSGDPRPEFVGALKRDLGEDGTIIVYNQGFEEGVLKKLAEAYPDYADWIKDALSRMADLLIPFRNFHYYHPAQGGSASLKQVLPALTGISYDNLEICDGQVASLKYFFAAYGGLPEAERRKVFSGLLEYCGQDTWGMVRIVGRLREISGG</sequence>
<reference evidence="2" key="1">
    <citation type="submission" date="2024-06" db="EMBL/GenBank/DDBJ databases">
        <title>A Novel Isolate, Dehalogenimonas sp. Strain 4OHTPN, Dechlorinates Aromatic 4 Hydroxy chlorothalonil by a Novel Reductive Dehalogenase.</title>
        <authorList>
            <person name="Liu G."/>
        </authorList>
    </citation>
    <scope>NUCLEOTIDE SEQUENCE</scope>
    <source>
        <strain evidence="2">4OHTPN</strain>
    </source>
</reference>
<evidence type="ECO:0000313" key="2">
    <source>
        <dbReference type="EMBL" id="XCH33191.1"/>
    </source>
</evidence>
<dbReference type="EMBL" id="CP159307">
    <property type="protein sequence ID" value="XCH33191.1"/>
    <property type="molecule type" value="Genomic_DNA"/>
</dbReference>
<gene>
    <name evidence="2" type="ORF">ABV300_08570</name>
</gene>
<dbReference type="RefSeq" id="WP_353714438.1">
    <property type="nucleotide sequence ID" value="NZ_CP159307.1"/>
</dbReference>